<gene>
    <name evidence="1" type="ORF">CYMTET_9892</name>
</gene>
<dbReference type="AlphaFoldDB" id="A0AAE0GQL8"/>
<name>A0AAE0GQL8_9CHLO</name>
<proteinExistence type="predicted"/>
<reference evidence="1 2" key="1">
    <citation type="journal article" date="2015" name="Genome Biol. Evol.">
        <title>Comparative Genomics of a Bacterivorous Green Alga Reveals Evolutionary Causalities and Consequences of Phago-Mixotrophic Mode of Nutrition.</title>
        <authorList>
            <person name="Burns J.A."/>
            <person name="Paasch A."/>
            <person name="Narechania A."/>
            <person name="Kim E."/>
        </authorList>
    </citation>
    <scope>NUCLEOTIDE SEQUENCE [LARGE SCALE GENOMIC DNA]</scope>
    <source>
        <strain evidence="1 2">PLY_AMNH</strain>
    </source>
</reference>
<protein>
    <submittedName>
        <fullName evidence="1">Uncharacterized protein</fullName>
    </submittedName>
</protein>
<accession>A0AAE0GQL8</accession>
<keyword evidence="2" id="KW-1185">Reference proteome</keyword>
<evidence type="ECO:0000313" key="1">
    <source>
        <dbReference type="EMBL" id="KAK3282360.1"/>
    </source>
</evidence>
<sequence>MFPRIRNVVSRAAAYGLAAVGGGIYTDYKYNSVETIASEFVSASLAFKHLQREKKKDGPECTSGERDLDQVVYQAAENLSTRATWTLLKYVVFAGHDSDEVYRLEWIIAQLQSINAILVPQKGAQAFEFERQCDLYYGSQVSPEYLDEDRTTQLLQELDELLPRSASPLHERYRAYRNRFVIPKKQYQPVFRKLVDDMIHEMKQHVPELHSAHLTQKYVDDSSLCFEATCQATSRKESEMLVNIARSITYDKAQQLAVHELTHHLQFVLMEHHLYPRFPEMRASIDAGPLDMLLEGGAELVVDLLLPPAERLKDLETRVPRGRFSTGALRDALKVERITWSGLWPCSIRIARDFINGELSKQEAMKAMQEQALKSNDSWPNVAFFEEYGAYVQSYGWGKELILEYLQVLQSQKHPEGNSLEDKRKQILEEYIEFMKRPPTPSRMQDVINQAR</sequence>
<comment type="caution">
    <text evidence="1">The sequence shown here is derived from an EMBL/GenBank/DDBJ whole genome shotgun (WGS) entry which is preliminary data.</text>
</comment>
<evidence type="ECO:0000313" key="2">
    <source>
        <dbReference type="Proteomes" id="UP001190700"/>
    </source>
</evidence>
<dbReference type="EMBL" id="LGRX02003361">
    <property type="protein sequence ID" value="KAK3282360.1"/>
    <property type="molecule type" value="Genomic_DNA"/>
</dbReference>
<dbReference type="Proteomes" id="UP001190700">
    <property type="component" value="Unassembled WGS sequence"/>
</dbReference>
<organism evidence="1 2">
    <name type="scientific">Cymbomonas tetramitiformis</name>
    <dbReference type="NCBI Taxonomy" id="36881"/>
    <lineage>
        <taxon>Eukaryota</taxon>
        <taxon>Viridiplantae</taxon>
        <taxon>Chlorophyta</taxon>
        <taxon>Pyramimonadophyceae</taxon>
        <taxon>Pyramimonadales</taxon>
        <taxon>Pyramimonadaceae</taxon>
        <taxon>Cymbomonas</taxon>
    </lineage>
</organism>